<name>A0A449AF33_9BACT</name>
<dbReference type="RefSeq" id="WP_120160250.1">
    <property type="nucleotide sequence ID" value="NZ_AP018135.1"/>
</dbReference>
<proteinExistence type="predicted"/>
<evidence type="ECO:0000313" key="1">
    <source>
        <dbReference type="EMBL" id="VEU63611.1"/>
    </source>
</evidence>
<dbReference type="Proteomes" id="UP000289952">
    <property type="component" value="Chromosome"/>
</dbReference>
<accession>A0A449AF33</accession>
<reference evidence="1 2" key="1">
    <citation type="submission" date="2019-01" db="EMBL/GenBank/DDBJ databases">
        <authorList>
            <consortium name="Pathogen Informatics"/>
        </authorList>
    </citation>
    <scope>NUCLEOTIDE SEQUENCE [LARGE SCALE GENOMIC DNA]</scope>
    <source>
        <strain evidence="1 2">NCTC10118</strain>
    </source>
</reference>
<dbReference type="OrthoDB" id="401419at2"/>
<organism evidence="1 2">
    <name type="scientific">Mycoplasmopsis bovirhinis</name>
    <dbReference type="NCBI Taxonomy" id="29553"/>
    <lineage>
        <taxon>Bacteria</taxon>
        <taxon>Bacillati</taxon>
        <taxon>Mycoplasmatota</taxon>
        <taxon>Mycoplasmoidales</taxon>
        <taxon>Metamycoplasmataceae</taxon>
        <taxon>Mycoplasmopsis</taxon>
    </lineage>
</organism>
<gene>
    <name evidence="1" type="ORF">NCTC10118_00659</name>
</gene>
<dbReference type="AlphaFoldDB" id="A0A449AF33"/>
<evidence type="ECO:0000313" key="2">
    <source>
        <dbReference type="Proteomes" id="UP000289952"/>
    </source>
</evidence>
<sequence>MRQNKSDLRKLRRQDANINPQEHGIRFKRFLGDDSNMENVYRPVGGQACGKNCQANKNANVLLALKSKHLLSFEPLAKEFLVFFEEILK</sequence>
<keyword evidence="2" id="KW-1185">Reference proteome</keyword>
<dbReference type="EMBL" id="LR214972">
    <property type="protein sequence ID" value="VEU63611.1"/>
    <property type="molecule type" value="Genomic_DNA"/>
</dbReference>
<protein>
    <submittedName>
        <fullName evidence="1">Uncharacterized protein</fullName>
    </submittedName>
</protein>